<feature type="domain" description="DUF834" evidence="2">
    <location>
        <begin position="126"/>
        <end position="171"/>
    </location>
</feature>
<evidence type="ECO:0000313" key="3">
    <source>
        <dbReference type="EMBL" id="BAD69055.1"/>
    </source>
</evidence>
<name>Q5VMK6_ORYSJ</name>
<dbReference type="Pfam" id="PF05754">
    <property type="entry name" value="DUF834"/>
    <property type="match status" value="1"/>
</dbReference>
<reference evidence="4" key="2">
    <citation type="submission" date="2003-07" db="EMBL/GenBank/DDBJ databases">
        <title>Oryza sativa nipponbare(GA3) genomic DNA, chromosome 6, PAC clone:P0529C07.</title>
        <authorList>
            <person name="Sasaki T."/>
            <person name="Matsumoto T."/>
            <person name="Katayose Y."/>
        </authorList>
    </citation>
    <scope>NUCLEOTIDE SEQUENCE</scope>
</reference>
<feature type="compositionally biased region" description="Basic and acidic residues" evidence="1">
    <location>
        <begin position="153"/>
        <end position="174"/>
    </location>
</feature>
<feature type="compositionally biased region" description="Basic and acidic residues" evidence="1">
    <location>
        <begin position="181"/>
        <end position="202"/>
    </location>
</feature>
<evidence type="ECO:0000313" key="4">
    <source>
        <dbReference type="EMBL" id="BAD69319.1"/>
    </source>
</evidence>
<dbReference type="Proteomes" id="UP000000763">
    <property type="component" value="Chromosome 6"/>
</dbReference>
<feature type="region of interest" description="Disordered" evidence="1">
    <location>
        <begin position="1"/>
        <end position="211"/>
    </location>
</feature>
<dbReference type="AlphaFoldDB" id="Q5VMK6"/>
<organism evidence="4 5">
    <name type="scientific">Oryza sativa subsp. japonica</name>
    <name type="common">Rice</name>
    <dbReference type="NCBI Taxonomy" id="39947"/>
    <lineage>
        <taxon>Eukaryota</taxon>
        <taxon>Viridiplantae</taxon>
        <taxon>Streptophyta</taxon>
        <taxon>Embryophyta</taxon>
        <taxon>Tracheophyta</taxon>
        <taxon>Spermatophyta</taxon>
        <taxon>Magnoliopsida</taxon>
        <taxon>Liliopsida</taxon>
        <taxon>Poales</taxon>
        <taxon>Poaceae</taxon>
        <taxon>BOP clade</taxon>
        <taxon>Oryzoideae</taxon>
        <taxon>Oryzeae</taxon>
        <taxon>Oryzinae</taxon>
        <taxon>Oryza</taxon>
        <taxon>Oryza sativa</taxon>
    </lineage>
</organism>
<feature type="compositionally biased region" description="Basic residues" evidence="1">
    <location>
        <begin position="62"/>
        <end position="71"/>
    </location>
</feature>
<protein>
    <submittedName>
        <fullName evidence="4">Pr1-like protein</fullName>
    </submittedName>
</protein>
<sequence>MAEGEGARTGSTGVGPTRQPLGPRWTGSTQLAAAGAVGPMRQPHPRARAADGRAHLAAAGRAQRRPRRHGRREAARPRPDGHRRRPPARRSGARERGGKGEANGAVHGSPRSTATTGTAAETEEGGGAARDDEDDGAPTVGGRNGGADEVDGDAAKPKEVTPSREEVRSDDGGEPKLGGDGGEKMRRRERDSDGESEWRTAETEEEGTGVA</sequence>
<reference evidence="3" key="1">
    <citation type="submission" date="2002-02" db="EMBL/GenBank/DDBJ databases">
        <title>Oryza sativa nipponbare(GA3) genomic DNA, chromosome 6, PAC clone:P0710H01.</title>
        <authorList>
            <person name="Sasaki T."/>
            <person name="Matsumoto T."/>
            <person name="Yamamoto K."/>
        </authorList>
    </citation>
    <scope>NUCLEOTIDE SEQUENCE</scope>
</reference>
<proteinExistence type="predicted"/>
<evidence type="ECO:0000256" key="1">
    <source>
        <dbReference type="SAM" id="MobiDB-lite"/>
    </source>
</evidence>
<evidence type="ECO:0000259" key="2">
    <source>
        <dbReference type="Pfam" id="PF05754"/>
    </source>
</evidence>
<accession>Q5VMK6</accession>
<reference evidence="5" key="4">
    <citation type="journal article" date="2008" name="Nucleic Acids Res.">
        <title>The rice annotation project database (RAP-DB): 2008 update.</title>
        <authorList>
            <consortium name="The rice annotation project (RAP)"/>
        </authorList>
    </citation>
    <scope>GENOME REANNOTATION</scope>
    <source>
        <strain evidence="5">cv. Nipponbare</strain>
    </source>
</reference>
<evidence type="ECO:0000313" key="5">
    <source>
        <dbReference type="Proteomes" id="UP000000763"/>
    </source>
</evidence>
<dbReference type="EMBL" id="AP006554">
    <property type="protein sequence ID" value="BAD69319.1"/>
    <property type="molecule type" value="Genomic_DNA"/>
</dbReference>
<gene>
    <name evidence="4" type="ORF">P0529C07.10</name>
    <name evidence="3" type="ORF">P0710H01.22</name>
</gene>
<dbReference type="EMBL" id="AP004806">
    <property type="protein sequence ID" value="BAD69055.1"/>
    <property type="molecule type" value="Genomic_DNA"/>
</dbReference>
<dbReference type="InterPro" id="IPR008552">
    <property type="entry name" value="DUF834"/>
</dbReference>
<reference evidence="5" key="3">
    <citation type="journal article" date="2005" name="Nature">
        <title>The map-based sequence of the rice genome.</title>
        <authorList>
            <consortium name="International rice genome sequencing project (IRGSP)"/>
            <person name="Matsumoto T."/>
            <person name="Wu J."/>
            <person name="Kanamori H."/>
            <person name="Katayose Y."/>
            <person name="Fujisawa M."/>
            <person name="Namiki N."/>
            <person name="Mizuno H."/>
            <person name="Yamamoto K."/>
            <person name="Antonio B.A."/>
            <person name="Baba T."/>
            <person name="Sakata K."/>
            <person name="Nagamura Y."/>
            <person name="Aoki H."/>
            <person name="Arikawa K."/>
            <person name="Arita K."/>
            <person name="Bito T."/>
            <person name="Chiden Y."/>
            <person name="Fujitsuka N."/>
            <person name="Fukunaka R."/>
            <person name="Hamada M."/>
            <person name="Harada C."/>
            <person name="Hayashi A."/>
            <person name="Hijishita S."/>
            <person name="Honda M."/>
            <person name="Hosokawa S."/>
            <person name="Ichikawa Y."/>
            <person name="Idonuma A."/>
            <person name="Iijima M."/>
            <person name="Ikeda M."/>
            <person name="Ikeno M."/>
            <person name="Ito K."/>
            <person name="Ito S."/>
            <person name="Ito T."/>
            <person name="Ito Y."/>
            <person name="Ito Y."/>
            <person name="Iwabuchi A."/>
            <person name="Kamiya K."/>
            <person name="Karasawa W."/>
            <person name="Kurita K."/>
            <person name="Katagiri S."/>
            <person name="Kikuta A."/>
            <person name="Kobayashi H."/>
            <person name="Kobayashi N."/>
            <person name="Machita K."/>
            <person name="Maehara T."/>
            <person name="Masukawa M."/>
            <person name="Mizubayashi T."/>
            <person name="Mukai Y."/>
            <person name="Nagasaki H."/>
            <person name="Nagata Y."/>
            <person name="Naito S."/>
            <person name="Nakashima M."/>
            <person name="Nakama Y."/>
            <person name="Nakamichi Y."/>
            <person name="Nakamura M."/>
            <person name="Meguro A."/>
            <person name="Negishi M."/>
            <person name="Ohta I."/>
            <person name="Ohta T."/>
            <person name="Okamoto M."/>
            <person name="Ono N."/>
            <person name="Saji S."/>
            <person name="Sakaguchi M."/>
            <person name="Sakai K."/>
            <person name="Shibata M."/>
            <person name="Shimokawa T."/>
            <person name="Song J."/>
            <person name="Takazaki Y."/>
            <person name="Terasawa K."/>
            <person name="Tsugane M."/>
            <person name="Tsuji K."/>
            <person name="Ueda S."/>
            <person name="Waki K."/>
            <person name="Yamagata H."/>
            <person name="Yamamoto M."/>
            <person name="Yamamoto S."/>
            <person name="Yamane H."/>
            <person name="Yoshiki S."/>
            <person name="Yoshihara R."/>
            <person name="Yukawa K."/>
            <person name="Zhong H."/>
            <person name="Yano M."/>
            <person name="Yuan Q."/>
            <person name="Ouyang S."/>
            <person name="Liu J."/>
            <person name="Jones K.M."/>
            <person name="Gansberger K."/>
            <person name="Moffat K."/>
            <person name="Hill J."/>
            <person name="Bera J."/>
            <person name="Fadrosh D."/>
            <person name="Jin S."/>
            <person name="Johri S."/>
            <person name="Kim M."/>
            <person name="Overton L."/>
            <person name="Reardon M."/>
            <person name="Tsitrin T."/>
            <person name="Vuong H."/>
            <person name="Weaver B."/>
            <person name="Ciecko A."/>
            <person name="Tallon L."/>
            <person name="Jackson J."/>
            <person name="Pai G."/>
            <person name="Aken S.V."/>
            <person name="Utterback T."/>
            <person name="Reidmuller S."/>
            <person name="Feldblyum T."/>
            <person name="Hsiao J."/>
            <person name="Zismann V."/>
            <person name="Iobst S."/>
            <person name="de Vazeille A.R."/>
            <person name="Buell C.R."/>
            <person name="Ying K."/>
            <person name="Li Y."/>
            <person name="Lu T."/>
            <person name="Huang Y."/>
            <person name="Zhao Q."/>
            <person name="Feng Q."/>
            <person name="Zhang L."/>
            <person name="Zhu J."/>
            <person name="Weng Q."/>
            <person name="Mu J."/>
            <person name="Lu Y."/>
            <person name="Fan D."/>
            <person name="Liu Y."/>
            <person name="Guan J."/>
            <person name="Zhang Y."/>
            <person name="Yu S."/>
            <person name="Liu X."/>
            <person name="Zhang Y."/>
            <person name="Hong G."/>
            <person name="Han B."/>
            <person name="Choisne N."/>
            <person name="Demange N."/>
            <person name="Orjeda G."/>
            <person name="Samain S."/>
            <person name="Cattolico L."/>
            <person name="Pelletier E."/>
            <person name="Couloux A."/>
            <person name="Segurens B."/>
            <person name="Wincker P."/>
            <person name="D'Hont A."/>
            <person name="Scarpelli C."/>
            <person name="Weissenbach J."/>
            <person name="Salanoubat M."/>
            <person name="Quetier F."/>
            <person name="Yu Y."/>
            <person name="Kim H.R."/>
            <person name="Rambo T."/>
            <person name="Currie J."/>
            <person name="Collura K."/>
            <person name="Luo M."/>
            <person name="Yang T."/>
            <person name="Ammiraju J.S.S."/>
            <person name="Engler F."/>
            <person name="Soderlund C."/>
            <person name="Wing R.A."/>
            <person name="Palmer L.E."/>
            <person name="de la Bastide M."/>
            <person name="Spiegel L."/>
            <person name="Nascimento L."/>
            <person name="Zutavern T."/>
            <person name="O'Shaughnessy A."/>
            <person name="Dike S."/>
            <person name="Dedhia N."/>
            <person name="Preston R."/>
            <person name="Balija V."/>
            <person name="McCombie W.R."/>
            <person name="Chow T."/>
            <person name="Chen H."/>
            <person name="Chung M."/>
            <person name="Chen C."/>
            <person name="Shaw J."/>
            <person name="Wu H."/>
            <person name="Hsiao K."/>
            <person name="Chao Y."/>
            <person name="Chu M."/>
            <person name="Cheng C."/>
            <person name="Hour A."/>
            <person name="Lee P."/>
            <person name="Lin S."/>
            <person name="Lin Y."/>
            <person name="Liou J."/>
            <person name="Liu S."/>
            <person name="Hsing Y."/>
            <person name="Raghuvanshi S."/>
            <person name="Mohanty A."/>
            <person name="Bharti A.K."/>
            <person name="Gaur A."/>
            <person name="Gupta V."/>
            <person name="Kumar D."/>
            <person name="Ravi V."/>
            <person name="Vij S."/>
            <person name="Kapur A."/>
            <person name="Khurana P."/>
            <person name="Khurana P."/>
            <person name="Khurana J.P."/>
            <person name="Tyagi A.K."/>
            <person name="Gaikwad K."/>
            <person name="Singh A."/>
            <person name="Dalal V."/>
            <person name="Srivastava S."/>
            <person name="Dixit A."/>
            <person name="Pal A.K."/>
            <person name="Ghazi I.A."/>
            <person name="Yadav M."/>
            <person name="Pandit A."/>
            <person name="Bhargava A."/>
            <person name="Sureshbabu K."/>
            <person name="Batra K."/>
            <person name="Sharma T.R."/>
            <person name="Mohapatra T."/>
            <person name="Singh N.K."/>
            <person name="Messing J."/>
            <person name="Nelson A.B."/>
            <person name="Fuks G."/>
            <person name="Kavchok S."/>
            <person name="Keizer G."/>
            <person name="Linton E."/>
            <person name="Llaca V."/>
            <person name="Song R."/>
            <person name="Tanyolac B."/>
            <person name="Young S."/>
            <person name="Ho-Il K."/>
            <person name="Hahn J.H."/>
            <person name="Sangsakoo G."/>
            <person name="Vanavichit A."/>
            <person name="de Mattos Luiz.A.T."/>
            <person name="Zimmer P.D."/>
            <person name="Malone G."/>
            <person name="Dellagostin O."/>
            <person name="de Oliveira A.C."/>
            <person name="Bevan M."/>
            <person name="Bancroft I."/>
            <person name="Minx P."/>
            <person name="Cordum H."/>
            <person name="Wilson R."/>
            <person name="Cheng Z."/>
            <person name="Jin W."/>
            <person name="Jiang J."/>
            <person name="Leong S.A."/>
            <person name="Iwama H."/>
            <person name="Gojobori T."/>
            <person name="Itoh T."/>
            <person name="Niimura Y."/>
            <person name="Fujii Y."/>
            <person name="Habara T."/>
            <person name="Sakai H."/>
            <person name="Sato Y."/>
            <person name="Wilson G."/>
            <person name="Kumar K."/>
            <person name="McCouch S."/>
            <person name="Juretic N."/>
            <person name="Hoen D."/>
            <person name="Wright S."/>
            <person name="Bruskiewich R."/>
            <person name="Bureau T."/>
            <person name="Miyao A."/>
            <person name="Hirochika H."/>
            <person name="Nishikawa T."/>
            <person name="Kadowaki K."/>
            <person name="Sugiura M."/>
            <person name="Burr B."/>
            <person name="Sasaki T."/>
        </authorList>
    </citation>
    <scope>NUCLEOTIDE SEQUENCE [LARGE SCALE GENOMIC DNA]</scope>
    <source>
        <strain evidence="5">cv. Nipponbare</strain>
    </source>
</reference>